<dbReference type="PROSITE" id="PS00065">
    <property type="entry name" value="D_2_HYDROXYACID_DH_1"/>
    <property type="match status" value="1"/>
</dbReference>
<feature type="domain" description="D-isomer specific 2-hydroxyacid dehydrogenase NAD-binding" evidence="5">
    <location>
        <begin position="121"/>
        <end position="299"/>
    </location>
</feature>
<dbReference type="FunFam" id="3.40.50.720:FF:000026">
    <property type="entry name" value="Glyoxylate/hydroxypyruvate reductase B"/>
    <property type="match status" value="1"/>
</dbReference>
<evidence type="ECO:0000259" key="4">
    <source>
        <dbReference type="Pfam" id="PF00389"/>
    </source>
</evidence>
<dbReference type="GO" id="GO:0047964">
    <property type="term" value="F:glyoxylate reductase (NADH) activity"/>
    <property type="evidence" value="ECO:0007669"/>
    <property type="project" value="EnsemblFungi"/>
</dbReference>
<name>A0A1E3PBB1_WICAA</name>
<dbReference type="STRING" id="683960.A0A1E3PBB1"/>
<dbReference type="EMBL" id="KV454208">
    <property type="protein sequence ID" value="ODQ62696.1"/>
    <property type="molecule type" value="Genomic_DNA"/>
</dbReference>
<proteinExistence type="inferred from homology"/>
<dbReference type="InterPro" id="IPR029753">
    <property type="entry name" value="D-isomer_DH_CS"/>
</dbReference>
<dbReference type="PANTHER" id="PTHR10996">
    <property type="entry name" value="2-HYDROXYACID DEHYDROGENASE-RELATED"/>
    <property type="match status" value="1"/>
</dbReference>
<dbReference type="GO" id="GO:0051287">
    <property type="term" value="F:NAD binding"/>
    <property type="evidence" value="ECO:0007669"/>
    <property type="project" value="InterPro"/>
</dbReference>
<dbReference type="CDD" id="cd12168">
    <property type="entry name" value="Mand_dh_like"/>
    <property type="match status" value="1"/>
</dbReference>
<dbReference type="RefSeq" id="XP_019041903.1">
    <property type="nucleotide sequence ID" value="XM_019181109.1"/>
</dbReference>
<keyword evidence="7" id="KW-1185">Reference proteome</keyword>
<dbReference type="AlphaFoldDB" id="A0A1E3PBB1"/>
<dbReference type="Gene3D" id="3.40.50.720">
    <property type="entry name" value="NAD(P)-binding Rossmann-like Domain"/>
    <property type="match status" value="2"/>
</dbReference>
<dbReference type="InterPro" id="IPR029752">
    <property type="entry name" value="D-isomer_DH_CS1"/>
</dbReference>
<dbReference type="InterPro" id="IPR050223">
    <property type="entry name" value="D-isomer_2-hydroxyacid_DH"/>
</dbReference>
<dbReference type="GO" id="GO:0030267">
    <property type="term" value="F:glyoxylate reductase (NADPH) activity"/>
    <property type="evidence" value="ECO:0007669"/>
    <property type="project" value="TreeGrafter"/>
</dbReference>
<dbReference type="PANTHER" id="PTHR10996:SF257">
    <property type="entry name" value="GLYOXYLATE REDUCTASE 1"/>
    <property type="match status" value="1"/>
</dbReference>
<dbReference type="GO" id="GO:0016618">
    <property type="term" value="F:hydroxypyruvate reductase [NAD(P)H] activity"/>
    <property type="evidence" value="ECO:0007669"/>
    <property type="project" value="TreeGrafter"/>
</dbReference>
<evidence type="ECO:0000259" key="5">
    <source>
        <dbReference type="Pfam" id="PF02826"/>
    </source>
</evidence>
<gene>
    <name evidence="6" type="ORF">WICANDRAFT_25158</name>
</gene>
<protein>
    <recommendedName>
        <fullName evidence="8">D-isomer specific 2-hydroxyacid dehydrogenase NAD-binding domain-containing protein</fullName>
    </recommendedName>
</protein>
<dbReference type="PROSITE" id="PS00670">
    <property type="entry name" value="D_2_HYDROXYACID_DH_2"/>
    <property type="match status" value="1"/>
</dbReference>
<organism evidence="6 7">
    <name type="scientific">Wickerhamomyces anomalus (strain ATCC 58044 / CBS 1984 / NCYC 433 / NRRL Y-366-8)</name>
    <name type="common">Yeast</name>
    <name type="synonym">Hansenula anomala</name>
    <dbReference type="NCBI Taxonomy" id="683960"/>
    <lineage>
        <taxon>Eukaryota</taxon>
        <taxon>Fungi</taxon>
        <taxon>Dikarya</taxon>
        <taxon>Ascomycota</taxon>
        <taxon>Saccharomycotina</taxon>
        <taxon>Saccharomycetes</taxon>
        <taxon>Phaffomycetales</taxon>
        <taxon>Wickerhamomycetaceae</taxon>
        <taxon>Wickerhamomyces</taxon>
    </lineage>
</organism>
<sequence>MTTKPIVLRLGSVSYAQEAWKELEKIATVVVADSPNREQFLKDLKGKYSNVQYITRTFASANQTGLFDKELIDQLPDSLIAIAHNGAGYDQVDAHSLIPKKIQLSNVPSLVDNATADTHVFLLLGALRNFGDGHHRLLDGKWPSNPRVAGAEVANDPEGKTVGIVGLGGIGRNILKKLKPFGFEKFIYHNRNRLPEDQEDGAEYVSFDELLAKSDIISINIPLNPKTKHLFNEQVFEKVKKGVVIINTARGAVIDETAFIKYLKNGTIRAAGLDVLENEPNANMELVSLPNVLALPHMGTHSYETIKKMEEFVVENVKTVIETGKVISIVPEQKGLDLSK</sequence>
<evidence type="ECO:0000313" key="7">
    <source>
        <dbReference type="Proteomes" id="UP000094112"/>
    </source>
</evidence>
<accession>A0A1E3PBB1</accession>
<reference evidence="6 7" key="1">
    <citation type="journal article" date="2016" name="Proc. Natl. Acad. Sci. U.S.A.">
        <title>Comparative genomics of biotechnologically important yeasts.</title>
        <authorList>
            <person name="Riley R."/>
            <person name="Haridas S."/>
            <person name="Wolfe K.H."/>
            <person name="Lopes M.R."/>
            <person name="Hittinger C.T."/>
            <person name="Goeker M."/>
            <person name="Salamov A.A."/>
            <person name="Wisecaver J.H."/>
            <person name="Long T.M."/>
            <person name="Calvey C.H."/>
            <person name="Aerts A.L."/>
            <person name="Barry K.W."/>
            <person name="Choi C."/>
            <person name="Clum A."/>
            <person name="Coughlan A.Y."/>
            <person name="Deshpande S."/>
            <person name="Douglass A.P."/>
            <person name="Hanson S.J."/>
            <person name="Klenk H.-P."/>
            <person name="LaButti K.M."/>
            <person name="Lapidus A."/>
            <person name="Lindquist E.A."/>
            <person name="Lipzen A.M."/>
            <person name="Meier-Kolthoff J.P."/>
            <person name="Ohm R.A."/>
            <person name="Otillar R.P."/>
            <person name="Pangilinan J.L."/>
            <person name="Peng Y."/>
            <person name="Rokas A."/>
            <person name="Rosa C.A."/>
            <person name="Scheuner C."/>
            <person name="Sibirny A.A."/>
            <person name="Slot J.C."/>
            <person name="Stielow J.B."/>
            <person name="Sun H."/>
            <person name="Kurtzman C.P."/>
            <person name="Blackwell M."/>
            <person name="Grigoriev I.V."/>
            <person name="Jeffries T.W."/>
        </authorList>
    </citation>
    <scope>NUCLEOTIDE SEQUENCE [LARGE SCALE GENOMIC DNA]</scope>
    <source>
        <strain evidence="7">ATCC 58044 / CBS 1984 / NCYC 433 / NRRL Y-366-8</strain>
    </source>
</reference>
<dbReference type="SUPFAM" id="SSF51735">
    <property type="entry name" value="NAD(P)-binding Rossmann-fold domains"/>
    <property type="match status" value="1"/>
</dbReference>
<comment type="similarity">
    <text evidence="1 3">Belongs to the D-isomer specific 2-hydroxyacid dehydrogenase family.</text>
</comment>
<dbReference type="Proteomes" id="UP000094112">
    <property type="component" value="Unassembled WGS sequence"/>
</dbReference>
<keyword evidence="2 3" id="KW-0560">Oxidoreductase</keyword>
<dbReference type="InterPro" id="IPR036291">
    <property type="entry name" value="NAD(P)-bd_dom_sf"/>
</dbReference>
<dbReference type="GeneID" id="30198355"/>
<evidence type="ECO:0000256" key="2">
    <source>
        <dbReference type="ARBA" id="ARBA00023002"/>
    </source>
</evidence>
<evidence type="ECO:0000313" key="6">
    <source>
        <dbReference type="EMBL" id="ODQ62696.1"/>
    </source>
</evidence>
<evidence type="ECO:0000256" key="1">
    <source>
        <dbReference type="ARBA" id="ARBA00005854"/>
    </source>
</evidence>
<dbReference type="InterPro" id="IPR006140">
    <property type="entry name" value="D-isomer_DH_NAD-bd"/>
</dbReference>
<dbReference type="InterPro" id="IPR006139">
    <property type="entry name" value="D-isomer_2_OHA_DH_cat_dom"/>
</dbReference>
<evidence type="ECO:0008006" key="8">
    <source>
        <dbReference type="Google" id="ProtNLM"/>
    </source>
</evidence>
<dbReference type="GO" id="GO:0005829">
    <property type="term" value="C:cytosol"/>
    <property type="evidence" value="ECO:0007669"/>
    <property type="project" value="TreeGrafter"/>
</dbReference>
<dbReference type="Pfam" id="PF00389">
    <property type="entry name" value="2-Hacid_dh"/>
    <property type="match status" value="1"/>
</dbReference>
<dbReference type="GO" id="GO:0009436">
    <property type="term" value="P:glyoxylate catabolic process"/>
    <property type="evidence" value="ECO:0007669"/>
    <property type="project" value="EnsemblFungi"/>
</dbReference>
<evidence type="ECO:0000256" key="3">
    <source>
        <dbReference type="RuleBase" id="RU003719"/>
    </source>
</evidence>
<dbReference type="SUPFAM" id="SSF52283">
    <property type="entry name" value="Formate/glycerate dehydrogenase catalytic domain-like"/>
    <property type="match status" value="1"/>
</dbReference>
<dbReference type="Pfam" id="PF02826">
    <property type="entry name" value="2-Hacid_dh_C"/>
    <property type="match status" value="1"/>
</dbReference>
<dbReference type="OrthoDB" id="9991913at2759"/>
<feature type="domain" description="D-isomer specific 2-hydroxyacid dehydrogenase catalytic" evidence="4">
    <location>
        <begin position="16"/>
        <end position="330"/>
    </location>
</feature>
<dbReference type="PROSITE" id="PS00671">
    <property type="entry name" value="D_2_HYDROXYACID_DH_3"/>
    <property type="match status" value="1"/>
</dbReference>